<feature type="compositionally biased region" description="Low complexity" evidence="1">
    <location>
        <begin position="28"/>
        <end position="41"/>
    </location>
</feature>
<dbReference type="InParanoid" id="A0A059BVR5"/>
<protein>
    <submittedName>
        <fullName evidence="2">Uncharacterized protein</fullName>
    </submittedName>
</protein>
<feature type="region of interest" description="Disordered" evidence="1">
    <location>
        <begin position="1"/>
        <end position="42"/>
    </location>
</feature>
<sequence length="90" mass="10090">MAKAPTNWHKEVTERNRQLEKVGLEGDSSSSYPSSKSWPKSTPVLATTHRTCWTSTEPVMVKGSLSRYCLVTHQSSSHKDRVLESVDVDD</sequence>
<feature type="compositionally biased region" description="Basic and acidic residues" evidence="1">
    <location>
        <begin position="8"/>
        <end position="24"/>
    </location>
</feature>
<name>A0A059BVR5_EUCGR</name>
<organism evidence="2">
    <name type="scientific">Eucalyptus grandis</name>
    <name type="common">Flooded gum</name>
    <dbReference type="NCBI Taxonomy" id="71139"/>
    <lineage>
        <taxon>Eukaryota</taxon>
        <taxon>Viridiplantae</taxon>
        <taxon>Streptophyta</taxon>
        <taxon>Embryophyta</taxon>
        <taxon>Tracheophyta</taxon>
        <taxon>Spermatophyta</taxon>
        <taxon>Magnoliopsida</taxon>
        <taxon>eudicotyledons</taxon>
        <taxon>Gunneridae</taxon>
        <taxon>Pentapetalae</taxon>
        <taxon>rosids</taxon>
        <taxon>malvids</taxon>
        <taxon>Myrtales</taxon>
        <taxon>Myrtaceae</taxon>
        <taxon>Myrtoideae</taxon>
        <taxon>Eucalypteae</taxon>
        <taxon>Eucalyptus</taxon>
    </lineage>
</organism>
<reference evidence="2" key="1">
    <citation type="submission" date="2013-07" db="EMBL/GenBank/DDBJ databases">
        <title>The genome of Eucalyptus grandis.</title>
        <authorList>
            <person name="Schmutz J."/>
            <person name="Hayes R."/>
            <person name="Myburg A."/>
            <person name="Tuskan G."/>
            <person name="Grattapaglia D."/>
            <person name="Rokhsar D.S."/>
        </authorList>
    </citation>
    <scope>NUCLEOTIDE SEQUENCE</scope>
    <source>
        <tissue evidence="2">Leaf extractions</tissue>
    </source>
</reference>
<proteinExistence type="predicted"/>
<accession>A0A059BVR5</accession>
<evidence type="ECO:0000256" key="1">
    <source>
        <dbReference type="SAM" id="MobiDB-lite"/>
    </source>
</evidence>
<gene>
    <name evidence="2" type="ORF">EUGRSUZ_F03581</name>
</gene>
<evidence type="ECO:0000313" key="2">
    <source>
        <dbReference type="EMBL" id="KCW70338.1"/>
    </source>
</evidence>
<dbReference type="Gramene" id="KCW70338">
    <property type="protein sequence ID" value="KCW70338"/>
    <property type="gene ID" value="EUGRSUZ_F03581"/>
</dbReference>
<dbReference type="AlphaFoldDB" id="A0A059BVR5"/>
<dbReference type="EMBL" id="KK198758">
    <property type="protein sequence ID" value="KCW70338.1"/>
    <property type="molecule type" value="Genomic_DNA"/>
</dbReference>